<dbReference type="PANTHER" id="PTHR46753:SF3">
    <property type="entry name" value="PDZ DOMAIN-CONTAINING PROTEIN"/>
    <property type="match status" value="1"/>
</dbReference>
<dbReference type="Pfam" id="PF02759">
    <property type="entry name" value="RUN"/>
    <property type="match status" value="1"/>
</dbReference>
<dbReference type="InterPro" id="IPR006020">
    <property type="entry name" value="PTB/PI_dom"/>
</dbReference>
<dbReference type="Pfam" id="PF00640">
    <property type="entry name" value="PID"/>
    <property type="match status" value="1"/>
</dbReference>
<accession>A0A8D8X7I9</accession>
<feature type="domain" description="PID" evidence="1">
    <location>
        <begin position="339"/>
        <end position="408"/>
    </location>
</feature>
<dbReference type="EMBL" id="HBUF01353658">
    <property type="protein sequence ID" value="CAG6715849.1"/>
    <property type="molecule type" value="Transcribed_RNA"/>
</dbReference>
<dbReference type="SUPFAM" id="SSF50729">
    <property type="entry name" value="PH domain-like"/>
    <property type="match status" value="1"/>
</dbReference>
<dbReference type="SUPFAM" id="SSF140741">
    <property type="entry name" value="RUN domain-like"/>
    <property type="match status" value="1"/>
</dbReference>
<dbReference type="PROSITE" id="PS01179">
    <property type="entry name" value="PID"/>
    <property type="match status" value="1"/>
</dbReference>
<feature type="domain" description="RUN" evidence="2">
    <location>
        <begin position="26"/>
        <end position="164"/>
    </location>
</feature>
<sequence>MAVSDPTLKELKGHILQLINSNAVITDDSLELLSLCDCLERIFSSGFHPQNYILGLAKRYDCWLLFQHLASIPDLPYGFQSSVELAQTCRKVNTYKGKLRLCIRSLLMKKCIHVPVQHLLDKSNLMQTFYDTYSILGNEILSEILLSLCFTIRSLNFKLQLSNARFLDETWLLPNTASVTLVPCSELGISVVFVENKAIIMTVQDTSVALESESFSPGDILDEINGIVIHNTQQGVLRGIVRKAQGQPVTAVIIKSHLSDSLYPPLVPLIKSAGLDPVFVLHGESPSSGEPGPNITYLGYEVTGRGTDVKQIQTSIIRMLNSPLELGNTAVCLECQELGVRVRRDSDNSILYSHQYMQITSCGRTVHNPRYFGYIVENKESAQFECHVFYCPMLDKTDSILQSIGQGFKRTHFAV</sequence>
<dbReference type="InterPro" id="IPR036034">
    <property type="entry name" value="PDZ_sf"/>
</dbReference>
<dbReference type="InterPro" id="IPR004012">
    <property type="entry name" value="Run_dom"/>
</dbReference>
<evidence type="ECO:0000313" key="3">
    <source>
        <dbReference type="EMBL" id="CAG6686833.1"/>
    </source>
</evidence>
<dbReference type="InterPro" id="IPR011993">
    <property type="entry name" value="PH-like_dom_sf"/>
</dbReference>
<name>A0A8D8X7I9_9HEMI</name>
<dbReference type="PANTHER" id="PTHR46753">
    <property type="entry name" value="FYVE AND COILED-COIL DOMAIN-CONTAINING PROTEIN 1"/>
    <property type="match status" value="1"/>
</dbReference>
<reference evidence="3" key="1">
    <citation type="submission" date="2021-05" db="EMBL/GenBank/DDBJ databases">
        <authorList>
            <person name="Alioto T."/>
            <person name="Alioto T."/>
            <person name="Gomez Garrido J."/>
        </authorList>
    </citation>
    <scope>NUCLEOTIDE SEQUENCE</scope>
</reference>
<protein>
    <submittedName>
        <fullName evidence="3">Uncharacterized protein</fullName>
    </submittedName>
</protein>
<organism evidence="3">
    <name type="scientific">Cacopsylla melanoneura</name>
    <dbReference type="NCBI Taxonomy" id="428564"/>
    <lineage>
        <taxon>Eukaryota</taxon>
        <taxon>Metazoa</taxon>
        <taxon>Ecdysozoa</taxon>
        <taxon>Arthropoda</taxon>
        <taxon>Hexapoda</taxon>
        <taxon>Insecta</taxon>
        <taxon>Pterygota</taxon>
        <taxon>Neoptera</taxon>
        <taxon>Paraneoptera</taxon>
        <taxon>Hemiptera</taxon>
        <taxon>Sternorrhyncha</taxon>
        <taxon>Psylloidea</taxon>
        <taxon>Psyllidae</taxon>
        <taxon>Psyllinae</taxon>
        <taxon>Cacopsylla</taxon>
    </lineage>
</organism>
<dbReference type="Gene3D" id="2.30.29.30">
    <property type="entry name" value="Pleckstrin-homology domain (PH domain)/Phosphotyrosine-binding domain (PTB)"/>
    <property type="match status" value="1"/>
</dbReference>
<evidence type="ECO:0000259" key="2">
    <source>
        <dbReference type="PROSITE" id="PS50826"/>
    </source>
</evidence>
<dbReference type="CDD" id="cd17682">
    <property type="entry name" value="RUN_RUFY4_like"/>
    <property type="match status" value="1"/>
</dbReference>
<dbReference type="Gene3D" id="1.20.58.900">
    <property type="match status" value="1"/>
</dbReference>
<dbReference type="SUPFAM" id="SSF50156">
    <property type="entry name" value="PDZ domain-like"/>
    <property type="match status" value="1"/>
</dbReference>
<dbReference type="AlphaFoldDB" id="A0A8D8X7I9"/>
<dbReference type="InterPro" id="IPR037213">
    <property type="entry name" value="Run_dom_sf"/>
</dbReference>
<dbReference type="PROSITE" id="PS50826">
    <property type="entry name" value="RUN"/>
    <property type="match status" value="1"/>
</dbReference>
<dbReference type="EMBL" id="HBUF01353655">
    <property type="protein sequence ID" value="CAG6715846.1"/>
    <property type="molecule type" value="Transcribed_RNA"/>
</dbReference>
<dbReference type="EMBL" id="HBUF01278538">
    <property type="protein sequence ID" value="CAG6686833.1"/>
    <property type="molecule type" value="Transcribed_RNA"/>
</dbReference>
<dbReference type="EMBL" id="HBUF01093466">
    <property type="protein sequence ID" value="CAG6636260.1"/>
    <property type="molecule type" value="Transcribed_RNA"/>
</dbReference>
<evidence type="ECO:0000259" key="1">
    <source>
        <dbReference type="PROSITE" id="PS01179"/>
    </source>
</evidence>
<proteinExistence type="predicted"/>